<name>A0AB72ULA7_9PROT</name>
<dbReference type="EMBL" id="CP004389">
    <property type="protein sequence ID" value="AJD54427.1"/>
    <property type="molecule type" value="Genomic_DNA"/>
</dbReference>
<reference evidence="2 3" key="1">
    <citation type="journal article" date="2012" name="J. Bacteriol.">
        <title>Genome sequence of Thalassospira xiamenensis type strain M-5.</title>
        <authorList>
            <person name="Lai Q."/>
            <person name="Shao Z."/>
        </authorList>
    </citation>
    <scope>NUCLEOTIDE SEQUENCE [LARGE SCALE GENOMIC DNA]</scope>
    <source>
        <strain evidence="2 3">M-5</strain>
    </source>
</reference>
<dbReference type="KEGG" id="txi:TH3_21773"/>
<dbReference type="AlphaFoldDB" id="A0AB72ULA7"/>
<keyword evidence="2" id="KW-0614">Plasmid</keyword>
<geneLocation type="plasmid" evidence="3"/>
<proteinExistence type="predicted"/>
<feature type="compositionally biased region" description="Gly residues" evidence="1">
    <location>
        <begin position="76"/>
        <end position="88"/>
    </location>
</feature>
<dbReference type="GeneID" id="31929991"/>
<protein>
    <submittedName>
        <fullName evidence="2">Uncharacterized protein</fullName>
    </submittedName>
</protein>
<sequence length="214" mass="23210">MSSNDVLVRLIGQERAAVEKVKQLMLAMGLEVSVDWDVDQRGAIGTFDATLRILDVQVEGNKEDPESGGHSSSGNDGSGQGGVGGSGRSGCQKMVSPPRRAPSLRLVHDRGAKGFDRVRLNIRRRALVDALARTLEGDVRHDPSKSARDCSCPVCALLSADEHYGDRHAEVFERIFDAIECRRGQKSEDLSKIYPSAEIDKALASIDFDPVDGH</sequence>
<evidence type="ECO:0000313" key="3">
    <source>
        <dbReference type="Proteomes" id="UP000007127"/>
    </source>
</evidence>
<dbReference type="Proteomes" id="UP000007127">
    <property type="component" value="Plasmid"/>
</dbReference>
<dbReference type="RefSeq" id="WP_007091025.1">
    <property type="nucleotide sequence ID" value="NZ_CP004389.1"/>
</dbReference>
<evidence type="ECO:0000313" key="2">
    <source>
        <dbReference type="EMBL" id="AJD54427.1"/>
    </source>
</evidence>
<gene>
    <name evidence="2" type="ORF">TH3_21773</name>
</gene>
<accession>A0AB72ULA7</accession>
<feature type="region of interest" description="Disordered" evidence="1">
    <location>
        <begin position="61"/>
        <end position="102"/>
    </location>
</feature>
<evidence type="ECO:0000256" key="1">
    <source>
        <dbReference type="SAM" id="MobiDB-lite"/>
    </source>
</evidence>
<organism evidence="2 3">
    <name type="scientific">Thalassospira xiamenensis M-5 = DSM 17429</name>
    <dbReference type="NCBI Taxonomy" id="1123366"/>
    <lineage>
        <taxon>Bacteria</taxon>
        <taxon>Pseudomonadati</taxon>
        <taxon>Pseudomonadota</taxon>
        <taxon>Alphaproteobacteria</taxon>
        <taxon>Rhodospirillales</taxon>
        <taxon>Thalassospiraceae</taxon>
        <taxon>Thalassospira</taxon>
    </lineage>
</organism>